<accession>A0AAP4DI40</accession>
<gene>
    <name evidence="1" type="ORF">PV946_08820</name>
</gene>
<dbReference type="InterPro" id="IPR047705">
    <property type="entry name" value="AimR-like"/>
</dbReference>
<organism evidence="1 2">
    <name type="scientific">Bacillus amyloliquefaciens</name>
    <name type="common">Bacillus velezensis</name>
    <dbReference type="NCBI Taxonomy" id="1390"/>
    <lineage>
        <taxon>Bacteria</taxon>
        <taxon>Bacillati</taxon>
        <taxon>Bacillota</taxon>
        <taxon>Bacilli</taxon>
        <taxon>Bacillales</taxon>
        <taxon>Bacillaceae</taxon>
        <taxon>Bacillus</taxon>
        <taxon>Bacillus amyloliquefaciens group</taxon>
    </lineage>
</organism>
<proteinExistence type="predicted"/>
<dbReference type="Pfam" id="PF22871">
    <property type="entry name" value="AimR"/>
    <property type="match status" value="1"/>
</dbReference>
<keyword evidence="1" id="KW-0675">Receptor</keyword>
<sequence>MNLLDRGLEKESLNEDIRFLELADLNENFDEMELLIEKLRFSKNTEAKQYSEVYSIHRKLAKGELTVNEASKMIGRMDISVPELKVFSELMLLPEYLNLSEYKVMNGIANKIDLDTIENENFFKASYRCRLLIMSANAYLGLGDLKKAQFYAGLTIENATDSRFLAYGYLIHGNTLLFSDYREAKKSFLKGLEHSEKGKSHYKELRRSLSFLENYYGEKNEYLDYNSLEVGEQQGVAYSFINEGKIAEALQILDRIENEKQNNNLLGFHFFYKGLATKSKDYFFKSVKHFKLSDDKYCVKLPLDELEKLGENKALLELITL</sequence>
<dbReference type="AlphaFoldDB" id="A0AAP4DI40"/>
<evidence type="ECO:0000313" key="2">
    <source>
        <dbReference type="Proteomes" id="UP001222377"/>
    </source>
</evidence>
<protein>
    <submittedName>
        <fullName evidence="1">AimR family lysis-lysogeny pheromone receptor</fullName>
    </submittedName>
</protein>
<dbReference type="EMBL" id="JARKHX010000003">
    <property type="protein sequence ID" value="MDF4193871.1"/>
    <property type="molecule type" value="Genomic_DNA"/>
</dbReference>
<dbReference type="NCBIfam" id="NF038310">
    <property type="entry name" value="lysogeny_AimR"/>
    <property type="match status" value="1"/>
</dbReference>
<reference evidence="1" key="1">
    <citation type="submission" date="2023-02" db="EMBL/GenBank/DDBJ databases">
        <title>Draft Whole-Genome Sequences of Bacillus Strains of Potential Probiotic for Poultry.</title>
        <authorList>
            <person name="Ma L.M."/>
            <person name="Lopez-Guerra N."/>
            <person name="Zhang G."/>
        </authorList>
    </citation>
    <scope>NUCLEOTIDE SEQUENCE</scope>
    <source>
        <strain evidence="1">OSU1013-24</strain>
    </source>
</reference>
<evidence type="ECO:0000313" key="1">
    <source>
        <dbReference type="EMBL" id="MDF4193871.1"/>
    </source>
</evidence>
<dbReference type="Proteomes" id="UP001222377">
    <property type="component" value="Unassembled WGS sequence"/>
</dbReference>
<dbReference type="RefSeq" id="WP_101293912.1">
    <property type="nucleotide sequence ID" value="NZ_CP128501.1"/>
</dbReference>
<comment type="caution">
    <text evidence="1">The sequence shown here is derived from an EMBL/GenBank/DDBJ whole genome shotgun (WGS) entry which is preliminary data.</text>
</comment>
<name>A0AAP4DI40_BACAM</name>